<dbReference type="EMBL" id="CP001874">
    <property type="protein sequence ID" value="ADG87091.1"/>
    <property type="molecule type" value="Genomic_DNA"/>
</dbReference>
<dbReference type="GO" id="GO:0004016">
    <property type="term" value="F:adenylate cyclase activity"/>
    <property type="evidence" value="ECO:0007669"/>
    <property type="project" value="TreeGrafter"/>
</dbReference>
<evidence type="ECO:0000256" key="1">
    <source>
        <dbReference type="ARBA" id="ARBA00022741"/>
    </source>
</evidence>
<dbReference type="Proteomes" id="UP000006640">
    <property type="component" value="Chromosome"/>
</dbReference>
<accession>D6Y3R2</accession>
<dbReference type="GO" id="GO:0005737">
    <property type="term" value="C:cytoplasm"/>
    <property type="evidence" value="ECO:0007669"/>
    <property type="project" value="TreeGrafter"/>
</dbReference>
<dbReference type="AlphaFoldDB" id="D6Y3R2"/>
<dbReference type="SMART" id="SM00421">
    <property type="entry name" value="HTH_LUXR"/>
    <property type="match status" value="1"/>
</dbReference>
<dbReference type="OrthoDB" id="5476461at2"/>
<keyword evidence="3" id="KW-0802">TPR repeat</keyword>
<keyword evidence="1" id="KW-0547">Nucleotide-binding</keyword>
<dbReference type="SUPFAM" id="SSF46894">
    <property type="entry name" value="C-terminal effector domain of the bipartite response regulators"/>
    <property type="match status" value="1"/>
</dbReference>
<dbReference type="Gene3D" id="3.40.50.300">
    <property type="entry name" value="P-loop containing nucleotide triphosphate hydrolases"/>
    <property type="match status" value="1"/>
</dbReference>
<dbReference type="eggNOG" id="COG2197">
    <property type="taxonomic scope" value="Bacteria"/>
</dbReference>
<protein>
    <submittedName>
        <fullName evidence="6">Transcriptional regulator, LuxR family</fullName>
    </submittedName>
</protein>
<dbReference type="SMART" id="SM00028">
    <property type="entry name" value="TPR"/>
    <property type="match status" value="4"/>
</dbReference>
<feature type="repeat" description="TPR" evidence="3">
    <location>
        <begin position="643"/>
        <end position="676"/>
    </location>
</feature>
<evidence type="ECO:0000256" key="3">
    <source>
        <dbReference type="PROSITE-ProRule" id="PRU00339"/>
    </source>
</evidence>
<dbReference type="eggNOG" id="COG3899">
    <property type="taxonomic scope" value="Bacteria"/>
</dbReference>
<feature type="region of interest" description="Disordered" evidence="4">
    <location>
        <begin position="886"/>
        <end position="910"/>
    </location>
</feature>
<keyword evidence="2" id="KW-0067">ATP-binding</keyword>
<dbReference type="PROSITE" id="PS00622">
    <property type="entry name" value="HTH_LUXR_1"/>
    <property type="match status" value="1"/>
</dbReference>
<dbReference type="PANTHER" id="PTHR16305:SF35">
    <property type="entry name" value="TRANSCRIPTIONAL ACTIVATOR DOMAIN"/>
    <property type="match status" value="1"/>
</dbReference>
<dbReference type="InterPro" id="IPR019734">
    <property type="entry name" value="TPR_rpt"/>
</dbReference>
<sequence>MLVPMTRRPVSPAFVGRDAELESLRDAFDQARKRATTTVLIGGEAGVGKTRLLARFAEEAGLDGAHVLIGGCVELSAEGLAYAPFIAVLRQLVRELSAAEVTALLPDGAARDLARLLPEFGEPNADGDTESARIRLFELILILVERLAERRPVLLAIEDVHWADRSSRDLIAFLSRNLTAAPVLMVLTYRSDELHRTHPLRPVLAELGRLGSVVRIELPRFTRHEVALQVAGILGTTPEYDRVTTIFERSGGIPLFVEALLEAGEDCAVPESLHDLILRPVDRLPERTQQVLRIAAAGGVRVGHDLLAAVSGLSDAELEDALRPAIAANVLQVADGRAYAFRHALIREAVHDELLPGEHARLHARYAEEIGNDHALVPPGRAAFEIAHHWYAARNDLWALISAWEAAEAAHRSFAYTEQAQFLDRVLALWDKVPDAAERIGADHVGVLERAAEAAFVSGDMERGLRYVKAALAELDEKTAPERVAELLVRRANINFQRGRPGALDDLRRAERLVPEPSDTRTTVLLRLGYVLLLNGQVTEGTKATQEALEIARRKGDERNEADLVLNLSLGHWLAGDLEQARVLDDRAISLGKRLNFPLVVLRALANKIDTLDNLGRSEEAVALADEGERLARQYGRYRHQGVFIANNRAEALVSLGRWDEAVEVVERALAMDPAPRVRAHCLRVRTDIAIARGEQDVARAGLAELRALTDVQAEGVQELANNTRLLICWHLLMGEPLRAIEVAERLFDAPLRNKPLLAWRLSATIRYACEAAAAVAPERAAALRARVAELSYGDRPVEGHGPVCEAYRHVARGSFDTAAEMWRRLNRPYERALALVHAAQTVVASGDREGVAVRLREAHPIATQLGAAPLAARIETLARRHQIPLGRPGTARAGSAGPGTAGAGSAGGVALTPREREVLRLVAAGRTNREIAAELFISAKTVSVHVSNILAKLGAATRGEAAAAAHRLSLLD</sequence>
<evidence type="ECO:0000256" key="2">
    <source>
        <dbReference type="ARBA" id="ARBA00022840"/>
    </source>
</evidence>
<dbReference type="PANTHER" id="PTHR16305">
    <property type="entry name" value="TESTICULAR SOLUBLE ADENYLYL CYCLASE"/>
    <property type="match status" value="1"/>
</dbReference>
<dbReference type="Gene3D" id="1.10.10.10">
    <property type="entry name" value="Winged helix-like DNA-binding domain superfamily/Winged helix DNA-binding domain"/>
    <property type="match status" value="1"/>
</dbReference>
<dbReference type="eggNOG" id="COG0457">
    <property type="taxonomic scope" value="Bacteria"/>
</dbReference>
<evidence type="ECO:0000256" key="4">
    <source>
        <dbReference type="SAM" id="MobiDB-lite"/>
    </source>
</evidence>
<dbReference type="InterPro" id="IPR041664">
    <property type="entry name" value="AAA_16"/>
</dbReference>
<evidence type="ECO:0000313" key="7">
    <source>
        <dbReference type="Proteomes" id="UP000006640"/>
    </source>
</evidence>
<dbReference type="InterPro" id="IPR000792">
    <property type="entry name" value="Tscrpt_reg_LuxR_C"/>
</dbReference>
<dbReference type="HOGENOM" id="CLU_006850_0_2_11"/>
<dbReference type="Gene3D" id="1.25.40.10">
    <property type="entry name" value="Tetratricopeptide repeat domain"/>
    <property type="match status" value="2"/>
</dbReference>
<dbReference type="InterPro" id="IPR011990">
    <property type="entry name" value="TPR-like_helical_dom_sf"/>
</dbReference>
<dbReference type="Pfam" id="PF13191">
    <property type="entry name" value="AAA_16"/>
    <property type="match status" value="1"/>
</dbReference>
<evidence type="ECO:0000259" key="5">
    <source>
        <dbReference type="PROSITE" id="PS50043"/>
    </source>
</evidence>
<evidence type="ECO:0000313" key="6">
    <source>
        <dbReference type="EMBL" id="ADG87091.1"/>
    </source>
</evidence>
<keyword evidence="7" id="KW-1185">Reference proteome</keyword>
<feature type="compositionally biased region" description="Gly residues" evidence="4">
    <location>
        <begin position="897"/>
        <end position="908"/>
    </location>
</feature>
<dbReference type="STRING" id="469371.Tbis_0361"/>
<dbReference type="PRINTS" id="PR00038">
    <property type="entry name" value="HTHLUXR"/>
</dbReference>
<dbReference type="KEGG" id="tbi:Tbis_0361"/>
<dbReference type="SUPFAM" id="SSF48452">
    <property type="entry name" value="TPR-like"/>
    <property type="match status" value="1"/>
</dbReference>
<dbReference type="GO" id="GO:0006355">
    <property type="term" value="P:regulation of DNA-templated transcription"/>
    <property type="evidence" value="ECO:0007669"/>
    <property type="project" value="InterPro"/>
</dbReference>
<dbReference type="GO" id="GO:0003677">
    <property type="term" value="F:DNA binding"/>
    <property type="evidence" value="ECO:0007669"/>
    <property type="project" value="InterPro"/>
</dbReference>
<dbReference type="CDD" id="cd06170">
    <property type="entry name" value="LuxR_C_like"/>
    <property type="match status" value="1"/>
</dbReference>
<feature type="domain" description="HTH luxR-type" evidence="5">
    <location>
        <begin position="905"/>
        <end position="970"/>
    </location>
</feature>
<feature type="compositionally biased region" description="Low complexity" evidence="4">
    <location>
        <begin position="887"/>
        <end position="896"/>
    </location>
</feature>
<dbReference type="Pfam" id="PF00196">
    <property type="entry name" value="GerE"/>
    <property type="match status" value="1"/>
</dbReference>
<dbReference type="SUPFAM" id="SSF52540">
    <property type="entry name" value="P-loop containing nucleoside triphosphate hydrolases"/>
    <property type="match status" value="1"/>
</dbReference>
<gene>
    <name evidence="6" type="ordered locus">Tbis_0361</name>
</gene>
<dbReference type="PROSITE" id="PS50043">
    <property type="entry name" value="HTH_LUXR_2"/>
    <property type="match status" value="1"/>
</dbReference>
<reference evidence="6 7" key="1">
    <citation type="submission" date="2010-01" db="EMBL/GenBank/DDBJ databases">
        <title>The complete genome of Thermobispora bispora DSM 43833.</title>
        <authorList>
            <consortium name="US DOE Joint Genome Institute (JGI-PGF)"/>
            <person name="Lucas S."/>
            <person name="Copeland A."/>
            <person name="Lapidus A."/>
            <person name="Glavina del Rio T."/>
            <person name="Dalin E."/>
            <person name="Tice H."/>
            <person name="Bruce D."/>
            <person name="Goodwin L."/>
            <person name="Pitluck S."/>
            <person name="Kyrpides N."/>
            <person name="Mavromatis K."/>
            <person name="Ivanova N."/>
            <person name="Mikhailova N."/>
            <person name="Chertkov O."/>
            <person name="Brettin T."/>
            <person name="Detter J.C."/>
            <person name="Han C."/>
            <person name="Larimer F."/>
            <person name="Land M."/>
            <person name="Hauser L."/>
            <person name="Markowitz V."/>
            <person name="Cheng J.-F."/>
            <person name="Hugenholtz P."/>
            <person name="Woyke T."/>
            <person name="Wu D."/>
            <person name="Jando M."/>
            <person name="Schneider S."/>
            <person name="Klenk H.-P."/>
            <person name="Eisen J.A."/>
        </authorList>
    </citation>
    <scope>NUCLEOTIDE SEQUENCE [LARGE SCALE GENOMIC DNA]</scope>
    <source>
        <strain evidence="7">ATCC 19993 / DSM 43833 / CBS 139.67 / JCM 10125 / KCTC 9307 / NBRC 14880 / R51</strain>
    </source>
</reference>
<name>D6Y3R2_THEBD</name>
<dbReference type="GO" id="GO:0005524">
    <property type="term" value="F:ATP binding"/>
    <property type="evidence" value="ECO:0007669"/>
    <property type="project" value="UniProtKB-KW"/>
</dbReference>
<dbReference type="InterPro" id="IPR016032">
    <property type="entry name" value="Sig_transdc_resp-reg_C-effctor"/>
</dbReference>
<dbReference type="InterPro" id="IPR027417">
    <property type="entry name" value="P-loop_NTPase"/>
</dbReference>
<dbReference type="InterPro" id="IPR036388">
    <property type="entry name" value="WH-like_DNA-bd_sf"/>
</dbReference>
<organism evidence="6 7">
    <name type="scientific">Thermobispora bispora (strain ATCC 19993 / DSM 43833 / CBS 139.67 / JCM 10125 / KCTC 9307 / NBRC 14880 / R51)</name>
    <dbReference type="NCBI Taxonomy" id="469371"/>
    <lineage>
        <taxon>Bacteria</taxon>
        <taxon>Bacillati</taxon>
        <taxon>Actinomycetota</taxon>
        <taxon>Actinomycetes</taxon>
        <taxon>Streptosporangiales</taxon>
        <taxon>Streptosporangiaceae</taxon>
        <taxon>Thermobispora</taxon>
    </lineage>
</organism>
<dbReference type="PROSITE" id="PS50005">
    <property type="entry name" value="TPR"/>
    <property type="match status" value="1"/>
</dbReference>
<proteinExistence type="predicted"/>